<sequence length="680" mass="77695">MLFLLKNDNTGAVFYLINQTEFIVGRRDCNILIENDQSISRKHAKLLIKNDHVTLEDLGSKYKTTHRGKELPPNTEIQLKNNDKIHFGVMESHFTFQQLKLVTTGTRLNSTQKAKLKQDLAVLGARFIDQWTADCTHLTVEEITLTVKVLQALIYKKPIVLPSYWTKFAECVSRNSPPPDIENYNNPPMAEALLNKVEIKANLQRNGLFEGKMFIFSKEITKKQMEDVIKKLGGNAISWEKDPFPIEDIAKSPKEFLVIQTPEKSEAEDSSMNEIIKLLSKQGKRTIPLQEIAMAIVHASCEKDCNPKFNRAVEVFQTTRPREPTQNNALVPNTESEQFDLDICKRAVDVKGVIPDTFEGNWDVPPIKIERKKNVEVVKEKTIEKENISDSSKRTSNEQTNENPFKKMKMEKEKTVVLGSGKETHSKKQNKTFMAKPSVSEKRKAEEDLNTTAKKEGNINPFAKIIKKSRRDPEPGPEVTTKNINPFSLLKKSNENVTQVSDNNPFKVPSRKMDNGSINQDTSIFTSTRIEDRSPEKKMCYSKISKSNSWDLNSTWLSKKSSFEIKKEQEDYYDTEMQSFIDSFKNKVVVEVMASISIRPRITRGAMENVVSSGVRNFKRFKKILPLNPQHRIIGKENFVAVTPGDTTGINDTRRNFQHDSDDESVTKVSKKRPPKKFFI</sequence>
<dbReference type="PROSITE" id="PS50006">
    <property type="entry name" value="FHA_DOMAIN"/>
    <property type="match status" value="1"/>
</dbReference>
<evidence type="ECO:0008006" key="14">
    <source>
        <dbReference type="Google" id="ProtNLM"/>
    </source>
</evidence>
<evidence type="ECO:0000256" key="5">
    <source>
        <dbReference type="ARBA" id="ARBA00023204"/>
    </source>
</evidence>
<dbReference type="GO" id="GO:0003684">
    <property type="term" value="F:damaged DNA binding"/>
    <property type="evidence" value="ECO:0007669"/>
    <property type="project" value="TreeGrafter"/>
</dbReference>
<dbReference type="PROSITE" id="PS50172">
    <property type="entry name" value="BRCT"/>
    <property type="match status" value="1"/>
</dbReference>
<evidence type="ECO:0000313" key="13">
    <source>
        <dbReference type="Proteomes" id="UP001153737"/>
    </source>
</evidence>
<dbReference type="PANTHER" id="PTHR12162:SF0">
    <property type="entry name" value="NIBRIN"/>
    <property type="match status" value="1"/>
</dbReference>
<accession>A0A9P0DP35</accession>
<comment type="similarity">
    <text evidence="8">Belongs to the Nibrin family.</text>
</comment>
<keyword evidence="4" id="KW-0227">DNA damage</keyword>
<dbReference type="GO" id="GO:0007095">
    <property type="term" value="P:mitotic G2 DNA damage checkpoint signaling"/>
    <property type="evidence" value="ECO:0007669"/>
    <property type="project" value="InterPro"/>
</dbReference>
<evidence type="ECO:0000256" key="8">
    <source>
        <dbReference type="ARBA" id="ARBA00044757"/>
    </source>
</evidence>
<feature type="region of interest" description="Disordered" evidence="9">
    <location>
        <begin position="646"/>
        <end position="674"/>
    </location>
</feature>
<dbReference type="GO" id="GO:0005694">
    <property type="term" value="C:chromosome"/>
    <property type="evidence" value="ECO:0007669"/>
    <property type="project" value="UniProtKB-SubCell"/>
</dbReference>
<evidence type="ECO:0000256" key="1">
    <source>
        <dbReference type="ARBA" id="ARBA00004123"/>
    </source>
</evidence>
<dbReference type="InterPro" id="IPR032429">
    <property type="entry name" value="Nibrin_BRCT2"/>
</dbReference>
<dbReference type="Gene3D" id="2.60.200.20">
    <property type="match status" value="1"/>
</dbReference>
<feature type="compositionally biased region" description="Basic and acidic residues" evidence="9">
    <location>
        <begin position="404"/>
        <end position="415"/>
    </location>
</feature>
<dbReference type="Gene3D" id="3.40.50.10190">
    <property type="entry name" value="BRCT domain"/>
    <property type="match status" value="1"/>
</dbReference>
<dbReference type="SUPFAM" id="SSF49879">
    <property type="entry name" value="SMAD/FHA domain"/>
    <property type="match status" value="1"/>
</dbReference>
<organism evidence="12 13">
    <name type="scientific">Phaedon cochleariae</name>
    <name type="common">Mustard beetle</name>
    <dbReference type="NCBI Taxonomy" id="80249"/>
    <lineage>
        <taxon>Eukaryota</taxon>
        <taxon>Metazoa</taxon>
        <taxon>Ecdysozoa</taxon>
        <taxon>Arthropoda</taxon>
        <taxon>Hexapoda</taxon>
        <taxon>Insecta</taxon>
        <taxon>Pterygota</taxon>
        <taxon>Neoptera</taxon>
        <taxon>Endopterygota</taxon>
        <taxon>Coleoptera</taxon>
        <taxon>Polyphaga</taxon>
        <taxon>Cucujiformia</taxon>
        <taxon>Chrysomeloidea</taxon>
        <taxon>Chrysomelidae</taxon>
        <taxon>Chrysomelinae</taxon>
        <taxon>Chrysomelini</taxon>
        <taxon>Phaedon</taxon>
    </lineage>
</organism>
<dbReference type="EMBL" id="OU896713">
    <property type="protein sequence ID" value="CAH1176118.1"/>
    <property type="molecule type" value="Genomic_DNA"/>
</dbReference>
<evidence type="ECO:0000256" key="4">
    <source>
        <dbReference type="ARBA" id="ARBA00022763"/>
    </source>
</evidence>
<keyword evidence="3" id="KW-0158">Chromosome</keyword>
<dbReference type="OrthoDB" id="552194at2759"/>
<dbReference type="Pfam" id="PF16508">
    <property type="entry name" value="NIBRIN_BRCT_II"/>
    <property type="match status" value="1"/>
</dbReference>
<dbReference type="InterPro" id="IPR008984">
    <property type="entry name" value="SMAD_FHA_dom_sf"/>
</dbReference>
<feature type="compositionally biased region" description="Basic and acidic residues" evidence="9">
    <location>
        <begin position="439"/>
        <end position="451"/>
    </location>
</feature>
<feature type="region of interest" description="Disordered" evidence="9">
    <location>
        <begin position="499"/>
        <end position="520"/>
    </location>
</feature>
<reference evidence="12" key="2">
    <citation type="submission" date="2022-10" db="EMBL/GenBank/DDBJ databases">
        <authorList>
            <consortium name="ENA_rothamsted_submissions"/>
            <consortium name="culmorum"/>
            <person name="King R."/>
        </authorList>
    </citation>
    <scope>NUCLEOTIDE SEQUENCE</scope>
</reference>
<dbReference type="CDD" id="cd22667">
    <property type="entry name" value="FHA_NBN"/>
    <property type="match status" value="1"/>
</dbReference>
<proteinExistence type="inferred from homology"/>
<dbReference type="Proteomes" id="UP001153737">
    <property type="component" value="Chromosome 7"/>
</dbReference>
<comment type="subcellular location">
    <subcellularLocation>
        <location evidence="2">Chromosome</location>
    </subcellularLocation>
    <subcellularLocation>
        <location evidence="1">Nucleus</location>
    </subcellularLocation>
</comment>
<gene>
    <name evidence="12" type="ORF">PHAECO_LOCUS10752</name>
</gene>
<dbReference type="GO" id="GO:0000724">
    <property type="term" value="P:double-strand break repair via homologous recombination"/>
    <property type="evidence" value="ECO:0007669"/>
    <property type="project" value="TreeGrafter"/>
</dbReference>
<dbReference type="InterPro" id="IPR043014">
    <property type="entry name" value="Nibrin_BRCT2_sf"/>
</dbReference>
<evidence type="ECO:0000256" key="7">
    <source>
        <dbReference type="ARBA" id="ARBA00023306"/>
    </source>
</evidence>
<keyword evidence="5" id="KW-0234">DNA repair</keyword>
<dbReference type="Gene3D" id="3.40.50.10980">
    <property type="entry name" value="Nibrin, BRCT2 domain"/>
    <property type="match status" value="1"/>
</dbReference>
<keyword evidence="6" id="KW-0539">Nucleus</keyword>
<dbReference type="InterPro" id="IPR040227">
    <property type="entry name" value="Nibrin-rel"/>
</dbReference>
<dbReference type="GO" id="GO:0030870">
    <property type="term" value="C:Mre11 complex"/>
    <property type="evidence" value="ECO:0007669"/>
    <property type="project" value="InterPro"/>
</dbReference>
<evidence type="ECO:0000313" key="12">
    <source>
        <dbReference type="EMBL" id="CAH1176118.1"/>
    </source>
</evidence>
<dbReference type="Pfam" id="PF00498">
    <property type="entry name" value="FHA"/>
    <property type="match status" value="1"/>
</dbReference>
<evidence type="ECO:0000256" key="3">
    <source>
        <dbReference type="ARBA" id="ARBA00022454"/>
    </source>
</evidence>
<feature type="compositionally biased region" description="Basic and acidic residues" evidence="9">
    <location>
        <begin position="386"/>
        <end position="396"/>
    </location>
</feature>
<feature type="domain" description="BRCT" evidence="11">
    <location>
        <begin position="91"/>
        <end position="165"/>
    </location>
</feature>
<dbReference type="InterPro" id="IPR000253">
    <property type="entry name" value="FHA_dom"/>
</dbReference>
<evidence type="ECO:0000256" key="2">
    <source>
        <dbReference type="ARBA" id="ARBA00004286"/>
    </source>
</evidence>
<evidence type="ECO:0000259" key="10">
    <source>
        <dbReference type="PROSITE" id="PS50006"/>
    </source>
</evidence>
<dbReference type="Pfam" id="PF16770">
    <property type="entry name" value="RTT107_BRCT_5"/>
    <property type="match status" value="1"/>
</dbReference>
<dbReference type="SUPFAM" id="SSF52113">
    <property type="entry name" value="BRCT domain"/>
    <property type="match status" value="1"/>
</dbReference>
<evidence type="ECO:0000259" key="11">
    <source>
        <dbReference type="PROSITE" id="PS50172"/>
    </source>
</evidence>
<name>A0A9P0DP35_PHACE</name>
<dbReference type="InterPro" id="IPR001357">
    <property type="entry name" value="BRCT_dom"/>
</dbReference>
<keyword evidence="13" id="KW-1185">Reference proteome</keyword>
<dbReference type="CDD" id="cd17741">
    <property type="entry name" value="BRCT_nibrin"/>
    <property type="match status" value="1"/>
</dbReference>
<keyword evidence="7" id="KW-0131">Cell cycle</keyword>
<evidence type="ECO:0000256" key="9">
    <source>
        <dbReference type="SAM" id="MobiDB-lite"/>
    </source>
</evidence>
<protein>
    <recommendedName>
        <fullName evidence="14">Nibrin</fullName>
    </recommendedName>
</protein>
<feature type="domain" description="FHA" evidence="10">
    <location>
        <begin position="22"/>
        <end position="71"/>
    </location>
</feature>
<dbReference type="AlphaFoldDB" id="A0A9P0DP35"/>
<dbReference type="PANTHER" id="PTHR12162">
    <property type="entry name" value="NIBRIN-RELATED"/>
    <property type="match status" value="1"/>
</dbReference>
<feature type="region of interest" description="Disordered" evidence="9">
    <location>
        <begin position="386"/>
        <end position="451"/>
    </location>
</feature>
<reference evidence="12" key="1">
    <citation type="submission" date="2022-01" db="EMBL/GenBank/DDBJ databases">
        <authorList>
            <person name="King R."/>
        </authorList>
    </citation>
    <scope>NUCLEOTIDE SEQUENCE</scope>
</reference>
<dbReference type="InterPro" id="IPR036420">
    <property type="entry name" value="BRCT_dom_sf"/>
</dbReference>
<evidence type="ECO:0000256" key="6">
    <source>
        <dbReference type="ARBA" id="ARBA00023242"/>
    </source>
</evidence>